<dbReference type="Proteomes" id="UP000182085">
    <property type="component" value="Chromosome I"/>
</dbReference>
<feature type="region of interest" description="Disordered" evidence="1">
    <location>
        <begin position="1"/>
        <end position="41"/>
    </location>
</feature>
<proteinExistence type="predicted"/>
<name>A0AAE8H9K1_9PSED</name>
<accession>A0AAE8H9K1</accession>
<feature type="compositionally biased region" description="Polar residues" evidence="1">
    <location>
        <begin position="1"/>
        <end position="10"/>
    </location>
</feature>
<evidence type="ECO:0000313" key="2">
    <source>
        <dbReference type="EMBL" id="SDU94206.1"/>
    </source>
</evidence>
<gene>
    <name evidence="2" type="ORF">SAMN04490209_0974</name>
</gene>
<dbReference type="EMBL" id="LT629801">
    <property type="protein sequence ID" value="SDU94206.1"/>
    <property type="molecule type" value="Genomic_DNA"/>
</dbReference>
<dbReference type="AlphaFoldDB" id="A0AAE8H9K1"/>
<dbReference type="GeneID" id="58697707"/>
<reference evidence="2 3" key="1">
    <citation type="submission" date="2016-10" db="EMBL/GenBank/DDBJ databases">
        <authorList>
            <person name="Varghese N."/>
            <person name="Submissions S."/>
        </authorList>
    </citation>
    <scope>NUCLEOTIDE SEQUENCE [LARGE SCALE GENOMIC DNA]</scope>
    <source>
        <strain evidence="2 3">BS2777</strain>
    </source>
</reference>
<evidence type="ECO:0000256" key="1">
    <source>
        <dbReference type="SAM" id="MobiDB-lite"/>
    </source>
</evidence>
<organism evidence="2 3">
    <name type="scientific">Pseudomonas rhodesiae</name>
    <dbReference type="NCBI Taxonomy" id="76760"/>
    <lineage>
        <taxon>Bacteria</taxon>
        <taxon>Pseudomonadati</taxon>
        <taxon>Pseudomonadota</taxon>
        <taxon>Gammaproteobacteria</taxon>
        <taxon>Pseudomonadales</taxon>
        <taxon>Pseudomonadaceae</taxon>
        <taxon>Pseudomonas</taxon>
    </lineage>
</organism>
<sequence>MPIDRMSSSRVGGYGHSFAEKHQRTPDSMPQGASASSSSSWKTIETLKSLPTDFPTSKFGQSHVDKPIGLLQRKIELQDKGYSTKNVDNAYKESMNDLYQATAKGQSSSSNEVDRNRLTNWSDRVLETNKDVPFLK</sequence>
<keyword evidence="3" id="KW-1185">Reference proteome</keyword>
<dbReference type="RefSeq" id="WP_034138915.1">
    <property type="nucleotide sequence ID" value="NZ_BAAAEG010000001.1"/>
</dbReference>
<protein>
    <submittedName>
        <fullName evidence="2">Uncharacterized protein</fullName>
    </submittedName>
</protein>
<evidence type="ECO:0000313" key="3">
    <source>
        <dbReference type="Proteomes" id="UP000182085"/>
    </source>
</evidence>